<dbReference type="GO" id="GO:0033608">
    <property type="term" value="F:formyl-CoA transferase activity"/>
    <property type="evidence" value="ECO:0007669"/>
    <property type="project" value="UniProtKB-EC"/>
</dbReference>
<evidence type="ECO:0000256" key="1">
    <source>
        <dbReference type="ARBA" id="ARBA00022679"/>
    </source>
</evidence>
<organism evidence="2 3">
    <name type="scientific">Legionella feeleii</name>
    <dbReference type="NCBI Taxonomy" id="453"/>
    <lineage>
        <taxon>Bacteria</taxon>
        <taxon>Pseudomonadati</taxon>
        <taxon>Pseudomonadota</taxon>
        <taxon>Gammaproteobacteria</taxon>
        <taxon>Legionellales</taxon>
        <taxon>Legionellaceae</taxon>
        <taxon>Legionella</taxon>
    </lineage>
</organism>
<evidence type="ECO:0000313" key="2">
    <source>
        <dbReference type="EMBL" id="SPX60678.1"/>
    </source>
</evidence>
<dbReference type="PANTHER" id="PTHR48207:SF3">
    <property type="entry name" value="SUCCINATE--HYDROXYMETHYLGLUTARATE COA-TRANSFERASE"/>
    <property type="match status" value="1"/>
</dbReference>
<name>A0A2X1QNZ6_9GAMM</name>
<dbReference type="PANTHER" id="PTHR48207">
    <property type="entry name" value="SUCCINATE--HYDROXYMETHYLGLUTARATE COA-TRANSFERASE"/>
    <property type="match status" value="1"/>
</dbReference>
<dbReference type="Gene3D" id="3.40.50.10540">
    <property type="entry name" value="Crotonobetainyl-coa:carnitine coa-transferase, domain 1"/>
    <property type="match status" value="1"/>
</dbReference>
<evidence type="ECO:0000313" key="3">
    <source>
        <dbReference type="Proteomes" id="UP000251942"/>
    </source>
</evidence>
<protein>
    <submittedName>
        <fullName evidence="2">Acyl-CoA transferase</fullName>
        <ecNumber evidence="2">2.8.3.16</ecNumber>
    </submittedName>
</protein>
<reference evidence="2 3" key="1">
    <citation type="submission" date="2018-06" db="EMBL/GenBank/DDBJ databases">
        <authorList>
            <consortium name="Pathogen Informatics"/>
            <person name="Doyle S."/>
        </authorList>
    </citation>
    <scope>NUCLEOTIDE SEQUENCE [LARGE SCALE GENOMIC DNA]</scope>
    <source>
        <strain evidence="2 3">NCTC12022</strain>
    </source>
</reference>
<dbReference type="EMBL" id="UASS01000011">
    <property type="protein sequence ID" value="SPX60678.1"/>
    <property type="molecule type" value="Genomic_DNA"/>
</dbReference>
<accession>A0A2X1QNZ6</accession>
<sequence length="71" mass="7924">MLKGLKVIDLSSVLAGPSVATFFAELGAAVIKIEHPLHKDVTRTWKLPDEDPDSEISAYFASVNFRKEYLF</sequence>
<dbReference type="GO" id="GO:0047369">
    <property type="term" value="F:succinate-hydroxymethylglutarate CoA-transferase activity"/>
    <property type="evidence" value="ECO:0007669"/>
    <property type="project" value="TreeGrafter"/>
</dbReference>
<dbReference type="InterPro" id="IPR023606">
    <property type="entry name" value="CoA-Trfase_III_dom_1_sf"/>
</dbReference>
<dbReference type="InterPro" id="IPR003673">
    <property type="entry name" value="CoA-Trfase_fam_III"/>
</dbReference>
<proteinExistence type="predicted"/>
<dbReference type="InterPro" id="IPR050483">
    <property type="entry name" value="CoA-transferase_III_domain"/>
</dbReference>
<dbReference type="Pfam" id="PF02515">
    <property type="entry name" value="CoA_transf_3"/>
    <property type="match status" value="1"/>
</dbReference>
<dbReference type="SUPFAM" id="SSF89796">
    <property type="entry name" value="CoA-transferase family III (CaiB/BaiF)"/>
    <property type="match status" value="1"/>
</dbReference>
<dbReference type="Proteomes" id="UP000251942">
    <property type="component" value="Unassembled WGS sequence"/>
</dbReference>
<dbReference type="AlphaFoldDB" id="A0A2X1QNZ6"/>
<gene>
    <name evidence="2" type="primary">frc</name>
    <name evidence="2" type="ORF">NCTC12022_01410</name>
</gene>
<dbReference type="EC" id="2.8.3.16" evidence="2"/>
<keyword evidence="1 2" id="KW-0808">Transferase</keyword>